<protein>
    <submittedName>
        <fullName evidence="1">Uncharacterized protein</fullName>
    </submittedName>
</protein>
<keyword evidence="2" id="KW-1185">Reference proteome</keyword>
<name>A0ABY3TTE6_9MYCO</name>
<sequence length="91" mass="10233">MAAGQVRCWKCDTPFYGRADARYCSNACRQKAHRERTARGVAEEHVTAPDLSEVVMQARATRQRARQAREAALTARRAAAESLARMKRRGN</sequence>
<dbReference type="Proteomes" id="UP001055337">
    <property type="component" value="Chromosome"/>
</dbReference>
<dbReference type="RefSeq" id="WP_240179625.1">
    <property type="nucleotide sequence ID" value="NZ_CP092362.2"/>
</dbReference>
<reference evidence="1" key="1">
    <citation type="submission" date="2022-08" db="EMBL/GenBank/DDBJ databases">
        <title>Whole genome sequencing of non-tuberculosis mycobacteria type-strains.</title>
        <authorList>
            <person name="Igarashi Y."/>
            <person name="Osugi A."/>
            <person name="Mitarai S."/>
        </authorList>
    </citation>
    <scope>NUCLEOTIDE SEQUENCE</scope>
    <source>
        <strain evidence="1">JCM 16369</strain>
    </source>
</reference>
<evidence type="ECO:0000313" key="1">
    <source>
        <dbReference type="EMBL" id="ULN43358.1"/>
    </source>
</evidence>
<dbReference type="EMBL" id="CP092362">
    <property type="protein sequence ID" value="ULN43358.1"/>
    <property type="molecule type" value="Genomic_DNA"/>
</dbReference>
<accession>A0ABY3TTE6</accession>
<organism evidence="1 2">
    <name type="scientific">Mycolicibacterium crocinum</name>
    <dbReference type="NCBI Taxonomy" id="388459"/>
    <lineage>
        <taxon>Bacteria</taxon>
        <taxon>Bacillati</taxon>
        <taxon>Actinomycetota</taxon>
        <taxon>Actinomycetes</taxon>
        <taxon>Mycobacteriales</taxon>
        <taxon>Mycobacteriaceae</taxon>
        <taxon>Mycolicibacterium</taxon>
    </lineage>
</organism>
<proteinExistence type="predicted"/>
<gene>
    <name evidence="1" type="ORF">MI149_09970</name>
</gene>
<evidence type="ECO:0000313" key="2">
    <source>
        <dbReference type="Proteomes" id="UP001055337"/>
    </source>
</evidence>